<proteinExistence type="predicted"/>
<dbReference type="HOGENOM" id="CLU_1050016_0_0_1"/>
<reference evidence="3" key="1">
    <citation type="journal article" date="2011" name="Proc. Natl. Acad. Sci. U.S.A.">
        <title>Obligate biotrophy features unraveled by the genomic analysis of rust fungi.</title>
        <authorList>
            <person name="Duplessis S."/>
            <person name="Cuomo C.A."/>
            <person name="Lin Y.-C."/>
            <person name="Aerts A."/>
            <person name="Tisserant E."/>
            <person name="Veneault-Fourrey C."/>
            <person name="Joly D.L."/>
            <person name="Hacquard S."/>
            <person name="Amselem J."/>
            <person name="Cantarel B.L."/>
            <person name="Chiu R."/>
            <person name="Coutinho P.M."/>
            <person name="Feau N."/>
            <person name="Field M."/>
            <person name="Frey P."/>
            <person name="Gelhaye E."/>
            <person name="Goldberg J."/>
            <person name="Grabherr M.G."/>
            <person name="Kodira C.D."/>
            <person name="Kohler A."/>
            <person name="Kuees U."/>
            <person name="Lindquist E.A."/>
            <person name="Lucas S.M."/>
            <person name="Mago R."/>
            <person name="Mauceli E."/>
            <person name="Morin E."/>
            <person name="Murat C."/>
            <person name="Pangilinan J.L."/>
            <person name="Park R."/>
            <person name="Pearson M."/>
            <person name="Quesneville H."/>
            <person name="Rouhier N."/>
            <person name="Sakthikumar S."/>
            <person name="Salamov A.A."/>
            <person name="Schmutz J."/>
            <person name="Selles B."/>
            <person name="Shapiro H."/>
            <person name="Tanguay P."/>
            <person name="Tuskan G.A."/>
            <person name="Henrissat B."/>
            <person name="Van de Peer Y."/>
            <person name="Rouze P."/>
            <person name="Ellis J.G."/>
            <person name="Dodds P.N."/>
            <person name="Schein J.E."/>
            <person name="Zhong S."/>
            <person name="Hamelin R.C."/>
            <person name="Grigoriev I.V."/>
            <person name="Szabo L.J."/>
            <person name="Martin F."/>
        </authorList>
    </citation>
    <scope>NUCLEOTIDE SEQUENCE [LARGE SCALE GENOMIC DNA]</scope>
    <source>
        <strain evidence="3">98AG31 / pathotype 3-4-7</strain>
    </source>
</reference>
<dbReference type="InParanoid" id="F4S542"/>
<sequence length="265" mass="30567">MTQDSSSSSESSSNRSTSPLPLPKPTRRTNHQSSYRAPLGYKVLNEIQEFKVSSLDLSKVKNDQNDLWIIRLPAGVRTKHLENLKLDLKSIQQKSSTNKSKDPIKLQDVLLGNLTYEVFIQDLSMEDFQKFKNSKLEPESQEVSRLSILIPNHQSNQSQLYQSTKPISKVLFFRRKLETEPTNNTNNPKETTNPLNYKRIQPIQLETRLIPYGAQTDGVSYEYPLRSEEDSKLREAKLDSKRKMNDKSLNLKSNQSQKKKIKIEK</sequence>
<gene>
    <name evidence="2" type="ORF">MELLADRAFT_112016</name>
</gene>
<protein>
    <submittedName>
        <fullName evidence="2">Uncharacterized protein</fullName>
    </submittedName>
</protein>
<dbReference type="Pfam" id="PF08208">
    <property type="entry name" value="RNA_polI_A34"/>
    <property type="match status" value="1"/>
</dbReference>
<keyword evidence="3" id="KW-1185">Reference proteome</keyword>
<organism evidence="3">
    <name type="scientific">Melampsora larici-populina (strain 98AG31 / pathotype 3-4-7)</name>
    <name type="common">Poplar leaf rust fungus</name>
    <dbReference type="NCBI Taxonomy" id="747676"/>
    <lineage>
        <taxon>Eukaryota</taxon>
        <taxon>Fungi</taxon>
        <taxon>Dikarya</taxon>
        <taxon>Basidiomycota</taxon>
        <taxon>Pucciniomycotina</taxon>
        <taxon>Pucciniomycetes</taxon>
        <taxon>Pucciniales</taxon>
        <taxon>Melampsoraceae</taxon>
        <taxon>Melampsora</taxon>
    </lineage>
</organism>
<dbReference type="VEuPathDB" id="FungiDB:MELLADRAFT_112016"/>
<dbReference type="eggNOG" id="ENOG502RDM6">
    <property type="taxonomic scope" value="Eukaryota"/>
</dbReference>
<accession>F4S542</accession>
<dbReference type="KEGG" id="mlr:MELLADRAFT_112016"/>
<dbReference type="Gene3D" id="6.20.250.70">
    <property type="match status" value="1"/>
</dbReference>
<feature type="compositionally biased region" description="Low complexity" evidence="1">
    <location>
        <begin position="1"/>
        <end position="18"/>
    </location>
</feature>
<dbReference type="EMBL" id="GL883149">
    <property type="protein sequence ID" value="EGG00272.1"/>
    <property type="molecule type" value="Genomic_DNA"/>
</dbReference>
<dbReference type="OrthoDB" id="76224at2759"/>
<dbReference type="InterPro" id="IPR013240">
    <property type="entry name" value="DNA-dir_RNA_pol1_su_RPA34"/>
</dbReference>
<evidence type="ECO:0000313" key="3">
    <source>
        <dbReference type="Proteomes" id="UP000001072"/>
    </source>
</evidence>
<evidence type="ECO:0000313" key="2">
    <source>
        <dbReference type="EMBL" id="EGG00272.1"/>
    </source>
</evidence>
<dbReference type="Proteomes" id="UP000001072">
    <property type="component" value="Unassembled WGS sequence"/>
</dbReference>
<dbReference type="GeneID" id="18924544"/>
<evidence type="ECO:0000256" key="1">
    <source>
        <dbReference type="SAM" id="MobiDB-lite"/>
    </source>
</evidence>
<feature type="region of interest" description="Disordered" evidence="1">
    <location>
        <begin position="1"/>
        <end position="35"/>
    </location>
</feature>
<dbReference type="RefSeq" id="XP_007416471.1">
    <property type="nucleotide sequence ID" value="XM_007416409.1"/>
</dbReference>
<feature type="region of interest" description="Disordered" evidence="1">
    <location>
        <begin position="238"/>
        <end position="265"/>
    </location>
</feature>
<name>F4S542_MELLP</name>
<dbReference type="AlphaFoldDB" id="F4S542"/>
<feature type="compositionally biased region" description="Low complexity" evidence="1">
    <location>
        <begin position="247"/>
        <end position="256"/>
    </location>
</feature>